<evidence type="ECO:0000313" key="2">
    <source>
        <dbReference type="EMBL" id="VDP88799.1"/>
    </source>
</evidence>
<evidence type="ECO:0000256" key="1">
    <source>
        <dbReference type="SAM" id="MobiDB-lite"/>
    </source>
</evidence>
<evidence type="ECO:0000313" key="3">
    <source>
        <dbReference type="Proteomes" id="UP000272942"/>
    </source>
</evidence>
<reference evidence="4" key="1">
    <citation type="submission" date="2016-06" db="UniProtKB">
        <authorList>
            <consortium name="WormBaseParasite"/>
        </authorList>
    </citation>
    <scope>IDENTIFICATION</scope>
</reference>
<reference evidence="2 3" key="2">
    <citation type="submission" date="2018-11" db="EMBL/GenBank/DDBJ databases">
        <authorList>
            <consortium name="Pathogen Informatics"/>
        </authorList>
    </citation>
    <scope>NUCLEOTIDE SEQUENCE [LARGE SCALE GENOMIC DNA]</scope>
    <source>
        <strain evidence="2 3">Egypt</strain>
    </source>
</reference>
<sequence length="116" mass="12441">MGTPQGTEEPLRSSVRKPAATSTPTMAEPGHRDWGTSQAGVGTQIEEVTIKAGNDETTLVGLYRSPSAETWEDDQLLAFLDEVTGKGHKLLTAGDFDALEVDWDIQMAPETHSGIS</sequence>
<gene>
    <name evidence="2" type="ORF">ECPE_LOCUS11667</name>
</gene>
<organism evidence="4">
    <name type="scientific">Echinostoma caproni</name>
    <dbReference type="NCBI Taxonomy" id="27848"/>
    <lineage>
        <taxon>Eukaryota</taxon>
        <taxon>Metazoa</taxon>
        <taxon>Spiralia</taxon>
        <taxon>Lophotrochozoa</taxon>
        <taxon>Platyhelminthes</taxon>
        <taxon>Trematoda</taxon>
        <taxon>Digenea</taxon>
        <taxon>Plagiorchiida</taxon>
        <taxon>Echinostomata</taxon>
        <taxon>Echinostomatoidea</taxon>
        <taxon>Echinostomatidae</taxon>
        <taxon>Echinostoma</taxon>
    </lineage>
</organism>
<evidence type="ECO:0000313" key="4">
    <source>
        <dbReference type="WBParaSite" id="ECPE_0001170201-mRNA-1"/>
    </source>
</evidence>
<accession>A0A183AXI2</accession>
<protein>
    <submittedName>
        <fullName evidence="4">Transposase</fullName>
    </submittedName>
</protein>
<name>A0A183AXI2_9TREM</name>
<dbReference type="EMBL" id="UZAN01051273">
    <property type="protein sequence ID" value="VDP88799.1"/>
    <property type="molecule type" value="Genomic_DNA"/>
</dbReference>
<proteinExistence type="predicted"/>
<dbReference type="SUPFAM" id="SSF56219">
    <property type="entry name" value="DNase I-like"/>
    <property type="match status" value="1"/>
</dbReference>
<feature type="region of interest" description="Disordered" evidence="1">
    <location>
        <begin position="1"/>
        <end position="42"/>
    </location>
</feature>
<dbReference type="InterPro" id="IPR036691">
    <property type="entry name" value="Endo/exonu/phosph_ase_sf"/>
</dbReference>
<dbReference type="WBParaSite" id="ECPE_0001170201-mRNA-1">
    <property type="protein sequence ID" value="ECPE_0001170201-mRNA-1"/>
    <property type="gene ID" value="ECPE_0001170201"/>
</dbReference>
<dbReference type="AlphaFoldDB" id="A0A183AXI2"/>
<dbReference type="Proteomes" id="UP000272942">
    <property type="component" value="Unassembled WGS sequence"/>
</dbReference>
<keyword evidence="3" id="KW-1185">Reference proteome</keyword>